<reference evidence="3" key="1">
    <citation type="journal article" date="2019" name="Int. J. Syst. Evol. Microbiol.">
        <title>The Global Catalogue of Microorganisms (GCM) 10K type strain sequencing project: providing services to taxonomists for standard genome sequencing and annotation.</title>
        <authorList>
            <consortium name="The Broad Institute Genomics Platform"/>
            <consortium name="The Broad Institute Genome Sequencing Center for Infectious Disease"/>
            <person name="Wu L."/>
            <person name="Ma J."/>
        </authorList>
    </citation>
    <scope>NUCLEOTIDE SEQUENCE [LARGE SCALE GENOMIC DNA]</scope>
    <source>
        <strain evidence="3">CECT 7069</strain>
    </source>
</reference>
<protein>
    <submittedName>
        <fullName evidence="2">DUF2326 domain-containing protein</fullName>
    </submittedName>
</protein>
<evidence type="ECO:0000259" key="1">
    <source>
        <dbReference type="Pfam" id="PF10088"/>
    </source>
</evidence>
<dbReference type="InterPro" id="IPR018760">
    <property type="entry name" value="DUF2326"/>
</dbReference>
<gene>
    <name evidence="2" type="ORF">QWZ12_13695</name>
</gene>
<evidence type="ECO:0000313" key="2">
    <source>
        <dbReference type="EMBL" id="MDN3591654.1"/>
    </source>
</evidence>
<sequence length="507" mass="56419">MSRSGADANRILLLEEDAAKIAAPLTRDKSGAVYLPVERWREILGHYWFDLPRDPKGTEFEQSFVPGFRSLVSYFIRRNAGGAFAVPVRQHEKQNAYDWQVNLSYLIGLDWRIPRAIEQLKVSTAALADLRKAIKEGAFGKLFGSVGEIRPEIQRIEARIERLRAAIAAFEVAENYRERAAEAATARRRIQSLGFERMRALQTIAHLEAAVAEERAPEYAALERLYRAADVQLPGIVLAKMDDVASFQRSVSENRRVHLGGQISETRAGLALVDAEMTALDESQGAIMAEIAGKGALEDFTMMAEEIGTLGSEVELLREKLRNAEVLEGKKSLLLQERASLLQRLQADHRERGDALRSATLMIDRSITELYDDRYGNLIVEATPKGPEFRISIQGDGNRGGIDRMEIFCFDLMLYETAAERFNGGPGLLVHDSHLFDGVDPRQVRTAIALGHRTTVSRGGQYIIALNSEVLDVLDLGSEIDLDAAVLRPRLSDDETGGLFGIRFDAR</sequence>
<comment type="caution">
    <text evidence="2">The sequence shown here is derived from an EMBL/GenBank/DDBJ whole genome shotgun (WGS) entry which is preliminary data.</text>
</comment>
<dbReference type="RefSeq" id="WP_238225708.1">
    <property type="nucleotide sequence ID" value="NZ_BPQD01000014.1"/>
</dbReference>
<dbReference type="EMBL" id="JAUFPX010000012">
    <property type="protein sequence ID" value="MDN3591654.1"/>
    <property type="molecule type" value="Genomic_DNA"/>
</dbReference>
<name>A0ABT8BKE6_9HYPH</name>
<keyword evidence="3" id="KW-1185">Reference proteome</keyword>
<dbReference type="Pfam" id="PF10088">
    <property type="entry name" value="DUF2326"/>
    <property type="match status" value="1"/>
</dbReference>
<proteinExistence type="predicted"/>
<dbReference type="Proteomes" id="UP001224644">
    <property type="component" value="Unassembled WGS sequence"/>
</dbReference>
<feature type="domain" description="DUF2326" evidence="1">
    <location>
        <begin position="368"/>
        <end position="504"/>
    </location>
</feature>
<organism evidence="2 3">
    <name type="scientific">Methylobacterium adhaesivum</name>
    <dbReference type="NCBI Taxonomy" id="333297"/>
    <lineage>
        <taxon>Bacteria</taxon>
        <taxon>Pseudomonadati</taxon>
        <taxon>Pseudomonadota</taxon>
        <taxon>Alphaproteobacteria</taxon>
        <taxon>Hyphomicrobiales</taxon>
        <taxon>Methylobacteriaceae</taxon>
        <taxon>Methylobacterium</taxon>
    </lineage>
</organism>
<accession>A0ABT8BKE6</accession>
<evidence type="ECO:0000313" key="3">
    <source>
        <dbReference type="Proteomes" id="UP001224644"/>
    </source>
</evidence>